<feature type="region of interest" description="Disordered" evidence="1">
    <location>
        <begin position="389"/>
        <end position="455"/>
    </location>
</feature>
<gene>
    <name evidence="2" type="ORF">DdX_15220</name>
</gene>
<name>A0AAD4QUY7_9BILA</name>
<organism evidence="2 3">
    <name type="scientific">Ditylenchus destructor</name>
    <dbReference type="NCBI Taxonomy" id="166010"/>
    <lineage>
        <taxon>Eukaryota</taxon>
        <taxon>Metazoa</taxon>
        <taxon>Ecdysozoa</taxon>
        <taxon>Nematoda</taxon>
        <taxon>Chromadorea</taxon>
        <taxon>Rhabditida</taxon>
        <taxon>Tylenchina</taxon>
        <taxon>Tylenchomorpha</taxon>
        <taxon>Sphaerularioidea</taxon>
        <taxon>Anguinidae</taxon>
        <taxon>Anguininae</taxon>
        <taxon>Ditylenchus</taxon>
    </lineage>
</organism>
<feature type="region of interest" description="Disordered" evidence="1">
    <location>
        <begin position="827"/>
        <end position="850"/>
    </location>
</feature>
<feature type="compositionally biased region" description="Polar residues" evidence="1">
    <location>
        <begin position="311"/>
        <end position="326"/>
    </location>
</feature>
<evidence type="ECO:0000313" key="3">
    <source>
        <dbReference type="Proteomes" id="UP001201812"/>
    </source>
</evidence>
<feature type="region of interest" description="Disordered" evidence="1">
    <location>
        <begin position="746"/>
        <end position="805"/>
    </location>
</feature>
<accession>A0AAD4QUY7</accession>
<sequence>MSNQPRSRSPAKPLGHGPSQFVFKPIYSDDPQNSSNMSEFVNGYNGNRSGRQSVPLFPSHWENSPHQQGRFPTNFNAKNQHGMNGFGHRSAADDQFYNLAPVQTENNRFGRPSLPGWPKKLHPGNHAQDAGPGSWQDQNSRGASASGPSVVLGASRVKTIATPADRRGGDRGSTNGSDSTEPAVPKEIDELLSSYAESVPVGGHTPNSRQLPAQATHSSITPANSHQQPPATNGFSNNASKVSQRNPPPPYNQIRSYNQLQRQGVIHESGGGHFVGHNLEQRDHNYNTQPRRPNTVLGEPFDFSRVPNPAFRQNPNQPNSTQQDQFRHNYSNRNAETIGRLDLAVPQDHYEVDSRPDNIEVVRARSKPVSGSRRDKVVPLHIRNPFLYPTDDSVHDQGKPRPYHRTLSLPITAQRRSNTATSESWTNDRNQTQKKDQIQSATWNSSKSKGPDPGDIELLASALITEEELQQEEEDMSKTTPNWKNSFAAVKDRFGQTNQQLQPTGNKTVPRMSNGYGGNSAQTQQNFVDNRDSLLKSAINNAVAGSPATSNGRKGSKEGLSSFWLERVNSRGDSPQPQRLPLGLTAAERLEQLHEEAIQELDRRSAAPIESNTYPYRGTPASRPGLVEGVAARRSNYLRETFRSQSPSIVVANGPIGYSSDRFTPAPQPNLANHANRSFSADYSAQFATQNDNPRRSPNFASLDNAVDEINTHERSPTKFSAENFGRGCGRFPTSMTAIGAESGIKYGSTLQPPQRAKQHSPSPDTLSDISGLDQPGVLETPMSQRSAENRLRSDQSDSSSLLWLLPHPRPKHNIRQQLMAANSWMPGGGQTATSHLSQSRPNFPTPTSNSVAMRVSAFEQTGTGPLTVGTAGGSSGGPGIPTGPMSPKSTVFRTKPVIHFSYGDQTPSSTPQENISNIVPDTKHVGSLGCRLKFPSSTRQSAGKVGRIYKKECLCLTLLTSTNSIITAQQR</sequence>
<feature type="compositionally biased region" description="Polar residues" evidence="1">
    <location>
        <begin position="832"/>
        <end position="850"/>
    </location>
</feature>
<feature type="compositionally biased region" description="Polar residues" evidence="1">
    <location>
        <begin position="30"/>
        <end position="52"/>
    </location>
</feature>
<evidence type="ECO:0000313" key="2">
    <source>
        <dbReference type="EMBL" id="KAI1702889.1"/>
    </source>
</evidence>
<protein>
    <submittedName>
        <fullName evidence="2">Uncharacterized protein</fullName>
    </submittedName>
</protein>
<feature type="compositionally biased region" description="Polar residues" evidence="1">
    <location>
        <begin position="205"/>
        <end position="245"/>
    </location>
</feature>
<comment type="caution">
    <text evidence="2">The sequence shown here is derived from an EMBL/GenBank/DDBJ whole genome shotgun (WGS) entry which is preliminary data.</text>
</comment>
<evidence type="ECO:0000256" key="1">
    <source>
        <dbReference type="SAM" id="MobiDB-lite"/>
    </source>
</evidence>
<feature type="compositionally biased region" description="Polar residues" evidence="1">
    <location>
        <begin position="135"/>
        <end position="147"/>
    </location>
</feature>
<dbReference type="AlphaFoldDB" id="A0AAD4QUY7"/>
<dbReference type="EMBL" id="JAKKPZ010000091">
    <property type="protein sequence ID" value="KAI1702889.1"/>
    <property type="molecule type" value="Genomic_DNA"/>
</dbReference>
<keyword evidence="3" id="KW-1185">Reference proteome</keyword>
<proteinExistence type="predicted"/>
<feature type="region of interest" description="Disordered" evidence="1">
    <location>
        <begin position="1"/>
        <end position="66"/>
    </location>
</feature>
<feature type="compositionally biased region" description="Polar residues" evidence="1">
    <location>
        <begin position="438"/>
        <end position="448"/>
    </location>
</feature>
<reference evidence="2" key="1">
    <citation type="submission" date="2022-01" db="EMBL/GenBank/DDBJ databases">
        <title>Genome Sequence Resource for Two Populations of Ditylenchus destructor, the Migratory Endoparasitic Phytonematode.</title>
        <authorList>
            <person name="Zhang H."/>
            <person name="Lin R."/>
            <person name="Xie B."/>
        </authorList>
    </citation>
    <scope>NUCLEOTIDE SEQUENCE</scope>
    <source>
        <strain evidence="2">BazhouSP</strain>
    </source>
</reference>
<dbReference type="Proteomes" id="UP001201812">
    <property type="component" value="Unassembled WGS sequence"/>
</dbReference>
<feature type="compositionally biased region" description="Polar residues" evidence="1">
    <location>
        <begin position="760"/>
        <end position="769"/>
    </location>
</feature>
<feature type="compositionally biased region" description="Polar residues" evidence="1">
    <location>
        <begin position="409"/>
        <end position="430"/>
    </location>
</feature>
<feature type="region of interest" description="Disordered" evidence="1">
    <location>
        <begin position="198"/>
        <end position="254"/>
    </location>
</feature>
<feature type="region of interest" description="Disordered" evidence="1">
    <location>
        <begin position="105"/>
        <end position="183"/>
    </location>
</feature>
<feature type="region of interest" description="Disordered" evidence="1">
    <location>
        <begin position="283"/>
        <end position="326"/>
    </location>
</feature>